<comment type="caution">
    <text evidence="2">The sequence shown here is derived from an EMBL/GenBank/DDBJ whole genome shotgun (WGS) entry which is preliminary data.</text>
</comment>
<dbReference type="EMBL" id="JACASE010000002">
    <property type="protein sequence ID" value="KAF6496129.1"/>
    <property type="molecule type" value="Genomic_DNA"/>
</dbReference>
<dbReference type="AlphaFoldDB" id="A0A7J8JIH6"/>
<gene>
    <name evidence="2" type="ORF">HJG63_010359</name>
</gene>
<evidence type="ECO:0000313" key="3">
    <source>
        <dbReference type="Proteomes" id="UP000593571"/>
    </source>
</evidence>
<keyword evidence="3" id="KW-1185">Reference proteome</keyword>
<feature type="compositionally biased region" description="Polar residues" evidence="1">
    <location>
        <begin position="110"/>
        <end position="126"/>
    </location>
</feature>
<proteinExistence type="predicted"/>
<accession>A0A7J8JIH6</accession>
<dbReference type="Proteomes" id="UP000593571">
    <property type="component" value="Unassembled WGS sequence"/>
</dbReference>
<feature type="region of interest" description="Disordered" evidence="1">
    <location>
        <begin position="93"/>
        <end position="126"/>
    </location>
</feature>
<evidence type="ECO:0000313" key="2">
    <source>
        <dbReference type="EMBL" id="KAF6496129.1"/>
    </source>
</evidence>
<evidence type="ECO:0000256" key="1">
    <source>
        <dbReference type="SAM" id="MobiDB-lite"/>
    </source>
</evidence>
<sequence>MVCLAVAVARHFPGRVNQESGRGSSPGSAVNPWHDLEQGPHLPFSVHFLFCKPGMLGPLCSHLGEVGCRASGWARDTGNSCSQHLVASVENHKHQTAESDGPASGPCSLLSGSDLGTSPSTAITHL</sequence>
<protein>
    <submittedName>
        <fullName evidence="2">Uncharacterized protein</fullName>
    </submittedName>
</protein>
<organism evidence="2 3">
    <name type="scientific">Rousettus aegyptiacus</name>
    <name type="common">Egyptian fruit bat</name>
    <name type="synonym">Pteropus aegyptiacus</name>
    <dbReference type="NCBI Taxonomy" id="9407"/>
    <lineage>
        <taxon>Eukaryota</taxon>
        <taxon>Metazoa</taxon>
        <taxon>Chordata</taxon>
        <taxon>Craniata</taxon>
        <taxon>Vertebrata</taxon>
        <taxon>Euteleostomi</taxon>
        <taxon>Mammalia</taxon>
        <taxon>Eutheria</taxon>
        <taxon>Laurasiatheria</taxon>
        <taxon>Chiroptera</taxon>
        <taxon>Yinpterochiroptera</taxon>
        <taxon>Pteropodoidea</taxon>
        <taxon>Pteropodidae</taxon>
        <taxon>Rousettinae</taxon>
        <taxon>Rousettus</taxon>
    </lineage>
</organism>
<name>A0A7J8JIH6_ROUAE</name>
<reference evidence="2 3" key="1">
    <citation type="journal article" date="2020" name="Nature">
        <title>Six reference-quality genomes reveal evolution of bat adaptations.</title>
        <authorList>
            <person name="Jebb D."/>
            <person name="Huang Z."/>
            <person name="Pippel M."/>
            <person name="Hughes G.M."/>
            <person name="Lavrichenko K."/>
            <person name="Devanna P."/>
            <person name="Winkler S."/>
            <person name="Jermiin L.S."/>
            <person name="Skirmuntt E.C."/>
            <person name="Katzourakis A."/>
            <person name="Burkitt-Gray L."/>
            <person name="Ray D.A."/>
            <person name="Sullivan K.A.M."/>
            <person name="Roscito J.G."/>
            <person name="Kirilenko B.M."/>
            <person name="Davalos L.M."/>
            <person name="Corthals A.P."/>
            <person name="Power M.L."/>
            <person name="Jones G."/>
            <person name="Ransome R.D."/>
            <person name="Dechmann D.K.N."/>
            <person name="Locatelli A.G."/>
            <person name="Puechmaille S.J."/>
            <person name="Fedrigo O."/>
            <person name="Jarvis E.D."/>
            <person name="Hiller M."/>
            <person name="Vernes S.C."/>
            <person name="Myers E.W."/>
            <person name="Teeling E.C."/>
        </authorList>
    </citation>
    <scope>NUCLEOTIDE SEQUENCE [LARGE SCALE GENOMIC DNA]</scope>
    <source>
        <strain evidence="2">MRouAeg1</strain>
        <tissue evidence="2">Muscle</tissue>
    </source>
</reference>
<feature type="region of interest" description="Disordered" evidence="1">
    <location>
        <begin position="15"/>
        <end position="34"/>
    </location>
</feature>
<feature type="compositionally biased region" description="Polar residues" evidence="1">
    <location>
        <begin position="17"/>
        <end position="28"/>
    </location>
</feature>